<evidence type="ECO:0000256" key="4">
    <source>
        <dbReference type="ARBA" id="ARBA00022989"/>
    </source>
</evidence>
<keyword evidence="5 7" id="KW-0472">Membrane</keyword>
<proteinExistence type="predicted"/>
<evidence type="ECO:0000256" key="6">
    <source>
        <dbReference type="SAM" id="MobiDB-lite"/>
    </source>
</evidence>
<evidence type="ECO:0000256" key="5">
    <source>
        <dbReference type="ARBA" id="ARBA00023136"/>
    </source>
</evidence>
<comment type="subcellular location">
    <subcellularLocation>
        <location evidence="1">Membrane</location>
        <topology evidence="1">Multi-pass membrane protein</topology>
    </subcellularLocation>
</comment>
<protein>
    <submittedName>
        <fullName evidence="8">Uncharacterized protein</fullName>
    </submittedName>
</protein>
<evidence type="ECO:0000313" key="9">
    <source>
        <dbReference type="Proteomes" id="UP001530293"/>
    </source>
</evidence>
<accession>A0ABD3MRN2</accession>
<feature type="region of interest" description="Disordered" evidence="6">
    <location>
        <begin position="1"/>
        <end position="25"/>
    </location>
</feature>
<evidence type="ECO:0000313" key="8">
    <source>
        <dbReference type="EMBL" id="KAL3766438.1"/>
    </source>
</evidence>
<dbReference type="AlphaFoldDB" id="A0ABD3MRN2"/>
<dbReference type="EMBL" id="JALLBG020000085">
    <property type="protein sequence ID" value="KAL3766438.1"/>
    <property type="molecule type" value="Genomic_DNA"/>
</dbReference>
<comment type="caution">
    <text evidence="8">The sequence shown here is derived from an EMBL/GenBank/DDBJ whole genome shotgun (WGS) entry which is preliminary data.</text>
</comment>
<dbReference type="GO" id="GO:0016020">
    <property type="term" value="C:membrane"/>
    <property type="evidence" value="ECO:0007669"/>
    <property type="project" value="UniProtKB-SubCell"/>
</dbReference>
<keyword evidence="2" id="KW-0813">Transport</keyword>
<dbReference type="Proteomes" id="UP001530293">
    <property type="component" value="Unassembled WGS sequence"/>
</dbReference>
<evidence type="ECO:0000256" key="3">
    <source>
        <dbReference type="ARBA" id="ARBA00022692"/>
    </source>
</evidence>
<dbReference type="Pfam" id="PF08449">
    <property type="entry name" value="UAA"/>
    <property type="match status" value="1"/>
</dbReference>
<organism evidence="8 9">
    <name type="scientific">Discostella pseudostelligera</name>
    <dbReference type="NCBI Taxonomy" id="259834"/>
    <lineage>
        <taxon>Eukaryota</taxon>
        <taxon>Sar</taxon>
        <taxon>Stramenopiles</taxon>
        <taxon>Ochrophyta</taxon>
        <taxon>Bacillariophyta</taxon>
        <taxon>Coscinodiscophyceae</taxon>
        <taxon>Thalassiosirophycidae</taxon>
        <taxon>Stephanodiscales</taxon>
        <taxon>Stephanodiscaceae</taxon>
        <taxon>Discostella</taxon>
    </lineage>
</organism>
<feature type="transmembrane region" description="Helical" evidence="7">
    <location>
        <begin position="119"/>
        <end position="138"/>
    </location>
</feature>
<dbReference type="InterPro" id="IPR013657">
    <property type="entry name" value="SCL35B1-4/HUT1"/>
</dbReference>
<keyword evidence="3 7" id="KW-0812">Transmembrane</keyword>
<keyword evidence="4 7" id="KW-1133">Transmembrane helix</keyword>
<name>A0ABD3MRN2_9STRA</name>
<dbReference type="PANTHER" id="PTHR10778">
    <property type="entry name" value="SOLUTE CARRIER FAMILY 35 MEMBER B"/>
    <property type="match status" value="1"/>
</dbReference>
<dbReference type="PANTHER" id="PTHR10778:SF8">
    <property type="entry name" value="ADENOSINE 3'-PHOSPHO 5'-PHOSPHOSULFATE TRANSPORTER 2"/>
    <property type="match status" value="1"/>
</dbReference>
<keyword evidence="9" id="KW-1185">Reference proteome</keyword>
<reference evidence="8 9" key="1">
    <citation type="submission" date="2024-10" db="EMBL/GenBank/DDBJ databases">
        <title>Updated reference genomes for cyclostephanoid diatoms.</title>
        <authorList>
            <person name="Roberts W.R."/>
            <person name="Alverson A.J."/>
        </authorList>
    </citation>
    <scope>NUCLEOTIDE SEQUENCE [LARGE SCALE GENOMIC DNA]</scope>
    <source>
        <strain evidence="8 9">AJA232-27</strain>
    </source>
</reference>
<evidence type="ECO:0000256" key="1">
    <source>
        <dbReference type="ARBA" id="ARBA00004141"/>
    </source>
</evidence>
<evidence type="ECO:0000256" key="7">
    <source>
        <dbReference type="SAM" id="Phobius"/>
    </source>
</evidence>
<evidence type="ECO:0000256" key="2">
    <source>
        <dbReference type="ARBA" id="ARBA00022448"/>
    </source>
</evidence>
<gene>
    <name evidence="8" type="ORF">ACHAWU_007473</name>
</gene>
<sequence>MAQAAKKFHPAPAHSHAIYQHHHHHHRDQISINGAPYKMAIEIHPAASSSVYSSHPESLPSDANPNIHHCPPSSRIKLKDGGADAQQSQLSCSILGLFLFYIGHDALQERMFRLDGFQYGFFMTLIEVVVMLLASMIVNEESTPSSSSSRKGKKKYTTTGKILTSTSTTTTITTKPPLSTATIIRIAWVGLLLALAHGLGNTSLNYSPYPLKVAFKSCKLVPTMAVGACLTYDRRYTGKEENVAFADVG</sequence>